<reference evidence="2 3" key="1">
    <citation type="submission" date="2016-10" db="EMBL/GenBank/DDBJ databases">
        <authorList>
            <person name="Varghese N."/>
            <person name="Submissions S."/>
        </authorList>
    </citation>
    <scope>NUCLEOTIDE SEQUENCE [LARGE SCALE GENOMIC DNA]</scope>
    <source>
        <strain evidence="2 3">DSM 14526</strain>
    </source>
</reference>
<keyword evidence="1" id="KW-0812">Transmembrane</keyword>
<evidence type="ECO:0000256" key="1">
    <source>
        <dbReference type="SAM" id="Phobius"/>
    </source>
</evidence>
<organism evidence="2 3">
    <name type="scientific">Trichococcus collinsii</name>
    <dbReference type="NCBI Taxonomy" id="157076"/>
    <lineage>
        <taxon>Bacteria</taxon>
        <taxon>Bacillati</taxon>
        <taxon>Bacillota</taxon>
        <taxon>Bacilli</taxon>
        <taxon>Lactobacillales</taxon>
        <taxon>Carnobacteriaceae</taxon>
        <taxon>Trichococcus</taxon>
    </lineage>
</organism>
<keyword evidence="1" id="KW-1133">Transmembrane helix</keyword>
<feature type="transmembrane region" description="Helical" evidence="1">
    <location>
        <begin position="9"/>
        <end position="27"/>
    </location>
</feature>
<dbReference type="Proteomes" id="UP000199042">
    <property type="component" value="Unassembled WGS sequence"/>
</dbReference>
<dbReference type="AlphaFoldDB" id="A0AB37ZYI9"/>
<feature type="transmembrane region" description="Helical" evidence="1">
    <location>
        <begin position="64"/>
        <end position="86"/>
    </location>
</feature>
<keyword evidence="1" id="KW-0472">Membrane</keyword>
<sequence length="119" mass="13483">MKIKQYSELLFYIPLTLLMIADFFQDSYLSNGFVMKVNIGVLVALFVLSIVLKRSRNVDDTQKINGQIFALVYLLSWMALLTLLGGTSQSGFGFDNVVVWFVVIISIAEIISKKKKMNH</sequence>
<feature type="transmembrane region" description="Helical" evidence="1">
    <location>
        <begin position="33"/>
        <end position="52"/>
    </location>
</feature>
<protein>
    <submittedName>
        <fullName evidence="2">Uncharacterized protein</fullName>
    </submittedName>
</protein>
<name>A0AB37ZYI9_9LACT</name>
<comment type="caution">
    <text evidence="2">The sequence shown here is derived from an EMBL/GenBank/DDBJ whole genome shotgun (WGS) entry which is preliminary data.</text>
</comment>
<proteinExistence type="predicted"/>
<dbReference type="EMBL" id="FNQH01000002">
    <property type="protein sequence ID" value="SEA20114.1"/>
    <property type="molecule type" value="Genomic_DNA"/>
</dbReference>
<gene>
    <name evidence="2" type="ORF">SAMN04488525_102234</name>
</gene>
<feature type="transmembrane region" description="Helical" evidence="1">
    <location>
        <begin position="92"/>
        <end position="111"/>
    </location>
</feature>
<evidence type="ECO:0000313" key="3">
    <source>
        <dbReference type="Proteomes" id="UP000199042"/>
    </source>
</evidence>
<evidence type="ECO:0000313" key="2">
    <source>
        <dbReference type="EMBL" id="SEA20114.1"/>
    </source>
</evidence>
<keyword evidence="3" id="KW-1185">Reference proteome</keyword>
<accession>A0AB37ZYI9</accession>
<dbReference type="RefSeq" id="WP_086987442.1">
    <property type="nucleotide sequence ID" value="NZ_FJNA01000003.1"/>
</dbReference>